<dbReference type="Pfam" id="PF03067">
    <property type="entry name" value="LPMO_10"/>
    <property type="match status" value="1"/>
</dbReference>
<accession>A0A1Y3BIM9</accession>
<dbReference type="InterPro" id="IPR004302">
    <property type="entry name" value="Cellulose/chitin-bd_N"/>
</dbReference>
<gene>
    <name evidence="3" type="ORF">BLA29_001691</name>
</gene>
<keyword evidence="1" id="KW-0472">Membrane</keyword>
<protein>
    <recommendedName>
        <fullName evidence="2">Chitin-binding type-4 domain-containing protein</fullName>
    </recommendedName>
</protein>
<feature type="non-terminal residue" evidence="3">
    <location>
        <position position="135"/>
    </location>
</feature>
<reference evidence="3 4" key="1">
    <citation type="submission" date="2017-03" db="EMBL/GenBank/DDBJ databases">
        <title>Genome Survey of Euroglyphus maynei.</title>
        <authorList>
            <person name="Arlian L.G."/>
            <person name="Morgan M.S."/>
            <person name="Rider S.D."/>
        </authorList>
    </citation>
    <scope>NUCLEOTIDE SEQUENCE [LARGE SCALE GENOMIC DNA]</scope>
    <source>
        <strain evidence="3">Arlian Lab</strain>
        <tissue evidence="3">Whole body</tissue>
    </source>
</reference>
<keyword evidence="1" id="KW-1133">Transmembrane helix</keyword>
<keyword evidence="4" id="KW-1185">Reference proteome</keyword>
<name>A0A1Y3BIM9_EURMA</name>
<dbReference type="OrthoDB" id="64893at2759"/>
<evidence type="ECO:0000313" key="3">
    <source>
        <dbReference type="EMBL" id="OTF79436.1"/>
    </source>
</evidence>
<sequence>MLNQNYSNWIFIQITLITTLIIAKSYQHGKMMEPPARNSAWRAGFPTHIDYNDNELFCGGLTVMWQKNHGKCGICGDSYSLKRPRPYESGGIYSKNIIVKRYHIRSIINVIIFISANHKGNFSFSLCPRNDPHEL</sequence>
<evidence type="ECO:0000259" key="2">
    <source>
        <dbReference type="Pfam" id="PF03067"/>
    </source>
</evidence>
<evidence type="ECO:0000313" key="4">
    <source>
        <dbReference type="Proteomes" id="UP000194236"/>
    </source>
</evidence>
<proteinExistence type="predicted"/>
<evidence type="ECO:0000256" key="1">
    <source>
        <dbReference type="SAM" id="Phobius"/>
    </source>
</evidence>
<feature type="transmembrane region" description="Helical" evidence="1">
    <location>
        <begin position="6"/>
        <end position="23"/>
    </location>
</feature>
<comment type="caution">
    <text evidence="3">The sequence shown here is derived from an EMBL/GenBank/DDBJ whole genome shotgun (WGS) entry which is preliminary data.</text>
</comment>
<organism evidence="3 4">
    <name type="scientific">Euroglyphus maynei</name>
    <name type="common">Mayne's house dust mite</name>
    <dbReference type="NCBI Taxonomy" id="6958"/>
    <lineage>
        <taxon>Eukaryota</taxon>
        <taxon>Metazoa</taxon>
        <taxon>Ecdysozoa</taxon>
        <taxon>Arthropoda</taxon>
        <taxon>Chelicerata</taxon>
        <taxon>Arachnida</taxon>
        <taxon>Acari</taxon>
        <taxon>Acariformes</taxon>
        <taxon>Sarcoptiformes</taxon>
        <taxon>Astigmata</taxon>
        <taxon>Psoroptidia</taxon>
        <taxon>Analgoidea</taxon>
        <taxon>Pyroglyphidae</taxon>
        <taxon>Pyroglyphinae</taxon>
        <taxon>Euroglyphus</taxon>
    </lineage>
</organism>
<feature type="domain" description="Chitin-binding type-4" evidence="2">
    <location>
        <begin position="28"/>
        <end position="128"/>
    </location>
</feature>
<dbReference type="EMBL" id="MUJZ01023093">
    <property type="protein sequence ID" value="OTF79436.1"/>
    <property type="molecule type" value="Genomic_DNA"/>
</dbReference>
<dbReference type="AlphaFoldDB" id="A0A1Y3BIM9"/>
<dbReference type="Proteomes" id="UP000194236">
    <property type="component" value="Unassembled WGS sequence"/>
</dbReference>
<keyword evidence="1" id="KW-0812">Transmembrane</keyword>